<evidence type="ECO:0000313" key="2">
    <source>
        <dbReference type="Proteomes" id="UP000289856"/>
    </source>
</evidence>
<protein>
    <recommendedName>
        <fullName evidence="3">Isochorismatase-like domain-containing protein</fullName>
    </recommendedName>
</protein>
<organism evidence="1 2">
    <name type="scientific">Cohnella abietis</name>
    <dbReference type="NCBI Taxonomy" id="2507935"/>
    <lineage>
        <taxon>Bacteria</taxon>
        <taxon>Bacillati</taxon>
        <taxon>Bacillota</taxon>
        <taxon>Bacilli</taxon>
        <taxon>Bacillales</taxon>
        <taxon>Paenibacillaceae</taxon>
        <taxon>Cohnella</taxon>
    </lineage>
</organism>
<dbReference type="AlphaFoldDB" id="A0A3T1DE74"/>
<dbReference type="Gene3D" id="3.40.50.850">
    <property type="entry name" value="Isochorismatase-like"/>
    <property type="match status" value="1"/>
</dbReference>
<gene>
    <name evidence="1" type="ORF">KCTCHS21_56770</name>
</gene>
<name>A0A3T1DE74_9BACL</name>
<evidence type="ECO:0000313" key="1">
    <source>
        <dbReference type="EMBL" id="BBI36278.1"/>
    </source>
</evidence>
<evidence type="ECO:0008006" key="3">
    <source>
        <dbReference type="Google" id="ProtNLM"/>
    </source>
</evidence>
<keyword evidence="2" id="KW-1185">Reference proteome</keyword>
<sequence>MRVKTGYYKQFDADDQLEFPGEGYAGWCKDDLELDLSRTAIVVMHAWDSGSRDQFPGWYRAVEFLTRANAIAEQELPRLLSASREAGMTVFHVVEPIGDYYKQYPGYKHAVELAGEEDHKIEQISVDESHASLEAFRKANAFPGTHNIDDINAGFARLDIPDSVKPRGNEGVVATSGQLFALCQERGINHLIYTGFALNACLLLNPGGMHDMKRHGLLCSVVPEAVTAVENKETARGEEAKQLSLWSVSLFFGFVYALEDLVSALSESKLGDGHAND</sequence>
<dbReference type="KEGG" id="cohn:KCTCHS21_56770"/>
<dbReference type="SUPFAM" id="SSF52499">
    <property type="entry name" value="Isochorismatase-like hydrolases"/>
    <property type="match status" value="1"/>
</dbReference>
<reference evidence="1 2" key="1">
    <citation type="submission" date="2019-01" db="EMBL/GenBank/DDBJ databases">
        <title>Complete genome sequence of Cohnella hallensis HS21 isolated from Korean fir (Abies koreana) rhizospheric soil.</title>
        <authorList>
            <person name="Jiang L."/>
            <person name="Kang S.W."/>
            <person name="Kim S."/>
            <person name="Jung J."/>
            <person name="Kim C.Y."/>
            <person name="Kim D.H."/>
            <person name="Kim S.W."/>
            <person name="Lee J."/>
        </authorList>
    </citation>
    <scope>NUCLEOTIDE SEQUENCE [LARGE SCALE GENOMIC DNA]</scope>
    <source>
        <strain evidence="1 2">HS21</strain>
    </source>
</reference>
<accession>A0A3T1DE74</accession>
<proteinExistence type="predicted"/>
<dbReference type="RefSeq" id="WP_130615633.1">
    <property type="nucleotide sequence ID" value="NZ_AP019400.1"/>
</dbReference>
<dbReference type="EMBL" id="AP019400">
    <property type="protein sequence ID" value="BBI36278.1"/>
    <property type="molecule type" value="Genomic_DNA"/>
</dbReference>
<dbReference type="OrthoDB" id="2569218at2"/>
<dbReference type="InterPro" id="IPR036380">
    <property type="entry name" value="Isochorismatase-like_sf"/>
</dbReference>
<dbReference type="Proteomes" id="UP000289856">
    <property type="component" value="Chromosome"/>
</dbReference>